<feature type="region of interest" description="Disordered" evidence="1">
    <location>
        <begin position="54"/>
        <end position="75"/>
    </location>
</feature>
<keyword evidence="2" id="KW-0732">Signal</keyword>
<feature type="signal peptide" evidence="2">
    <location>
        <begin position="1"/>
        <end position="20"/>
    </location>
</feature>
<dbReference type="InterPro" id="IPR037221">
    <property type="entry name" value="H-type_lectin_dom_sf"/>
</dbReference>
<evidence type="ECO:0000313" key="3">
    <source>
        <dbReference type="EMBL" id="CAL1547756.1"/>
    </source>
</evidence>
<reference evidence="3 4" key="1">
    <citation type="submission" date="2024-04" db="EMBL/GenBank/DDBJ databases">
        <authorList>
            <consortium name="Genoscope - CEA"/>
            <person name="William W."/>
        </authorList>
    </citation>
    <scope>NUCLEOTIDE SEQUENCE [LARGE SCALE GENOMIC DNA]</scope>
</reference>
<dbReference type="AlphaFoldDB" id="A0AAV2IKP4"/>
<comment type="caution">
    <text evidence="3">The sequence shown here is derived from an EMBL/GenBank/DDBJ whole genome shotgun (WGS) entry which is preliminary data.</text>
</comment>
<sequence length="336" mass="36556">MASRLFVLSFVCLFVQVCFTASIKVVLQATPSTIHPLLTRSLRLRCSLQRQQPLQDNTTNSSLSDVDQADGTTSHDDLTHVMSIVITKENVSHEQGEEVASVSTFDGPIAEPPYSGSVRVEGSTNNSAMSGEQGYLEITWTTPPDTVSGLYSCQAFGLNAHNQPVALKTSAAIASELSLSDLVTFVSSNFNLVSELQTMIGSLNSTHDQRVARLEQQYEDLSFVYNLRVTELERANADLVHQIASLNATCCATNRNATKIGNIQTGRLNCTSTASYVTYSRPFSEKPKVFTSVTHVSLFLPDGTSQVRVVDEDKAGCTIICNVPDSCIDVVWMAVE</sequence>
<keyword evidence="4" id="KW-1185">Reference proteome</keyword>
<proteinExistence type="predicted"/>
<organism evidence="3 4">
    <name type="scientific">Lymnaea stagnalis</name>
    <name type="common">Great pond snail</name>
    <name type="synonym">Helix stagnalis</name>
    <dbReference type="NCBI Taxonomy" id="6523"/>
    <lineage>
        <taxon>Eukaryota</taxon>
        <taxon>Metazoa</taxon>
        <taxon>Spiralia</taxon>
        <taxon>Lophotrochozoa</taxon>
        <taxon>Mollusca</taxon>
        <taxon>Gastropoda</taxon>
        <taxon>Heterobranchia</taxon>
        <taxon>Euthyneura</taxon>
        <taxon>Panpulmonata</taxon>
        <taxon>Hygrophila</taxon>
        <taxon>Lymnaeoidea</taxon>
        <taxon>Lymnaeidae</taxon>
        <taxon>Lymnaea</taxon>
    </lineage>
</organism>
<dbReference type="EMBL" id="CAXITT010001061">
    <property type="protein sequence ID" value="CAL1547756.1"/>
    <property type="molecule type" value="Genomic_DNA"/>
</dbReference>
<name>A0AAV2IKP4_LYMST</name>
<feature type="chain" id="PRO_5043584500" evidence="2">
    <location>
        <begin position="21"/>
        <end position="336"/>
    </location>
</feature>
<feature type="compositionally biased region" description="Polar residues" evidence="1">
    <location>
        <begin position="56"/>
        <end position="65"/>
    </location>
</feature>
<evidence type="ECO:0000313" key="4">
    <source>
        <dbReference type="Proteomes" id="UP001497497"/>
    </source>
</evidence>
<dbReference type="Proteomes" id="UP001497497">
    <property type="component" value="Unassembled WGS sequence"/>
</dbReference>
<dbReference type="SUPFAM" id="SSF141086">
    <property type="entry name" value="Agglutinin HPA-like"/>
    <property type="match status" value="1"/>
</dbReference>
<evidence type="ECO:0000256" key="1">
    <source>
        <dbReference type="SAM" id="MobiDB-lite"/>
    </source>
</evidence>
<gene>
    <name evidence="3" type="ORF">GSLYS_00021073001</name>
</gene>
<evidence type="ECO:0000256" key="2">
    <source>
        <dbReference type="SAM" id="SignalP"/>
    </source>
</evidence>
<protein>
    <submittedName>
        <fullName evidence="3">Uncharacterized protein</fullName>
    </submittedName>
</protein>
<accession>A0AAV2IKP4</accession>